<feature type="compositionally biased region" description="Low complexity" evidence="1">
    <location>
        <begin position="28"/>
        <end position="39"/>
    </location>
</feature>
<name>A0A183HLA7_9BILA</name>
<gene>
    <name evidence="2" type="ORF">OFLC_LOCUS8269</name>
</gene>
<reference evidence="2 3" key="2">
    <citation type="submission" date="2018-11" db="EMBL/GenBank/DDBJ databases">
        <authorList>
            <consortium name="Pathogen Informatics"/>
        </authorList>
    </citation>
    <scope>NUCLEOTIDE SEQUENCE [LARGE SCALE GENOMIC DNA]</scope>
</reference>
<proteinExistence type="predicted"/>
<dbReference type="Proteomes" id="UP000267606">
    <property type="component" value="Unassembled WGS sequence"/>
</dbReference>
<protein>
    <submittedName>
        <fullName evidence="2 4">Uncharacterized protein</fullName>
    </submittedName>
</protein>
<evidence type="ECO:0000313" key="3">
    <source>
        <dbReference type="Proteomes" id="UP000267606"/>
    </source>
</evidence>
<feature type="region of interest" description="Disordered" evidence="1">
    <location>
        <begin position="1"/>
        <end position="49"/>
    </location>
</feature>
<keyword evidence="3" id="KW-1185">Reference proteome</keyword>
<evidence type="ECO:0000256" key="1">
    <source>
        <dbReference type="SAM" id="MobiDB-lite"/>
    </source>
</evidence>
<sequence>MRSSAVSLMVPSKDGVSGRTSPVTVLFSTSSARRSGSRSPANQYHSSSP</sequence>
<dbReference type="STRING" id="387005.A0A183HLA7"/>
<accession>A0A183HLA7</accession>
<evidence type="ECO:0000313" key="4">
    <source>
        <dbReference type="WBParaSite" id="OFLC_0000826801-mRNA-1"/>
    </source>
</evidence>
<dbReference type="WBParaSite" id="OFLC_0000826801-mRNA-1">
    <property type="protein sequence ID" value="OFLC_0000826801-mRNA-1"/>
    <property type="gene ID" value="OFLC_0000826801"/>
</dbReference>
<evidence type="ECO:0000313" key="2">
    <source>
        <dbReference type="EMBL" id="VDO54867.1"/>
    </source>
</evidence>
<organism evidence="4">
    <name type="scientific">Onchocerca flexuosa</name>
    <dbReference type="NCBI Taxonomy" id="387005"/>
    <lineage>
        <taxon>Eukaryota</taxon>
        <taxon>Metazoa</taxon>
        <taxon>Ecdysozoa</taxon>
        <taxon>Nematoda</taxon>
        <taxon>Chromadorea</taxon>
        <taxon>Rhabditida</taxon>
        <taxon>Spirurina</taxon>
        <taxon>Spiruromorpha</taxon>
        <taxon>Filarioidea</taxon>
        <taxon>Onchocercidae</taxon>
        <taxon>Onchocerca</taxon>
    </lineage>
</organism>
<dbReference type="EMBL" id="UZAJ01009209">
    <property type="protein sequence ID" value="VDO54867.1"/>
    <property type="molecule type" value="Genomic_DNA"/>
</dbReference>
<feature type="compositionally biased region" description="Polar residues" evidence="1">
    <location>
        <begin position="40"/>
        <end position="49"/>
    </location>
</feature>
<feature type="compositionally biased region" description="Polar residues" evidence="1">
    <location>
        <begin position="18"/>
        <end position="27"/>
    </location>
</feature>
<dbReference type="AlphaFoldDB" id="A0A183HLA7"/>
<reference evidence="4" key="1">
    <citation type="submission" date="2016-06" db="UniProtKB">
        <authorList>
            <consortium name="WormBaseParasite"/>
        </authorList>
    </citation>
    <scope>IDENTIFICATION</scope>
</reference>